<dbReference type="InterPro" id="IPR007627">
    <property type="entry name" value="RNA_pol_sigma70_r2"/>
</dbReference>
<keyword evidence="8" id="KW-1185">Reference proteome</keyword>
<dbReference type="Gene3D" id="1.10.1740.10">
    <property type="match status" value="1"/>
</dbReference>
<dbReference type="AlphaFoldDB" id="A0A975PFU5"/>
<comment type="similarity">
    <text evidence="1">Belongs to the sigma-70 factor family. ECF subfamily.</text>
</comment>
<keyword evidence="3" id="KW-0731">Sigma factor</keyword>
<dbReference type="GO" id="GO:0003677">
    <property type="term" value="F:DNA binding"/>
    <property type="evidence" value="ECO:0007669"/>
    <property type="project" value="InterPro"/>
</dbReference>
<feature type="domain" description="RNA polymerase sigma-70 region 2" evidence="5">
    <location>
        <begin position="23"/>
        <end position="87"/>
    </location>
</feature>
<dbReference type="InterPro" id="IPR039425">
    <property type="entry name" value="RNA_pol_sigma-70-like"/>
</dbReference>
<evidence type="ECO:0000256" key="4">
    <source>
        <dbReference type="ARBA" id="ARBA00023163"/>
    </source>
</evidence>
<dbReference type="InterPro" id="IPR014284">
    <property type="entry name" value="RNA_pol_sigma-70_dom"/>
</dbReference>
<gene>
    <name evidence="7" type="ORF">KBB96_04940</name>
</gene>
<evidence type="ECO:0000256" key="1">
    <source>
        <dbReference type="ARBA" id="ARBA00010641"/>
    </source>
</evidence>
<dbReference type="Gene3D" id="1.10.10.10">
    <property type="entry name" value="Winged helix-like DNA-binding domain superfamily/Winged helix DNA-binding domain"/>
    <property type="match status" value="1"/>
</dbReference>
<dbReference type="InterPro" id="IPR013249">
    <property type="entry name" value="RNA_pol_sigma70_r4_t2"/>
</dbReference>
<dbReference type="SUPFAM" id="SSF88659">
    <property type="entry name" value="Sigma3 and sigma4 domains of RNA polymerase sigma factors"/>
    <property type="match status" value="1"/>
</dbReference>
<dbReference type="InterPro" id="IPR013325">
    <property type="entry name" value="RNA_pol_sigma_r2"/>
</dbReference>
<evidence type="ECO:0000259" key="6">
    <source>
        <dbReference type="Pfam" id="PF08281"/>
    </source>
</evidence>
<reference evidence="7" key="1">
    <citation type="submission" date="2021-04" db="EMBL/GenBank/DDBJ databases">
        <title>Luteolibacter sp. 32A isolated from the skin of an Anderson's salamander (Ambystoma andersonii).</title>
        <authorList>
            <person name="Spergser J."/>
            <person name="Busse H.-J."/>
        </authorList>
    </citation>
    <scope>NUCLEOTIDE SEQUENCE</scope>
    <source>
        <strain evidence="7">32A</strain>
    </source>
</reference>
<evidence type="ECO:0000259" key="5">
    <source>
        <dbReference type="Pfam" id="PF04542"/>
    </source>
</evidence>
<proteinExistence type="inferred from homology"/>
<dbReference type="InterPro" id="IPR013324">
    <property type="entry name" value="RNA_pol_sigma_r3/r4-like"/>
</dbReference>
<evidence type="ECO:0000313" key="8">
    <source>
        <dbReference type="Proteomes" id="UP000676169"/>
    </source>
</evidence>
<dbReference type="GO" id="GO:0016987">
    <property type="term" value="F:sigma factor activity"/>
    <property type="evidence" value="ECO:0007669"/>
    <property type="project" value="UniProtKB-KW"/>
</dbReference>
<sequence length="208" mass="24104">MTESATRVERAVSTAEFEELLISHQRRLFLYIKSLVTNYHQAEDLLQRTNLILWRKRTNFEAGSNFHAWSFAIARFEALSQLRQLRRDKRVFADLDEDIEDIECPLPIYPDYPDPDAAALSALKDCLKRLPARDQELVMMRYGTDKTLGDYAKDLNRKPGTLKARLFKIRENLRKGIEAELLKIDGEWVESYGSSIIVGAMGPPEIRW</sequence>
<dbReference type="Proteomes" id="UP000676169">
    <property type="component" value="Chromosome"/>
</dbReference>
<accession>A0A975PFU5</accession>
<evidence type="ECO:0000313" key="7">
    <source>
        <dbReference type="EMBL" id="QUE52239.1"/>
    </source>
</evidence>
<evidence type="ECO:0000256" key="3">
    <source>
        <dbReference type="ARBA" id="ARBA00023082"/>
    </source>
</evidence>
<dbReference type="InterPro" id="IPR036388">
    <property type="entry name" value="WH-like_DNA-bd_sf"/>
</dbReference>
<dbReference type="EMBL" id="CP073100">
    <property type="protein sequence ID" value="QUE52239.1"/>
    <property type="molecule type" value="Genomic_DNA"/>
</dbReference>
<dbReference type="GO" id="GO:0006352">
    <property type="term" value="P:DNA-templated transcription initiation"/>
    <property type="evidence" value="ECO:0007669"/>
    <property type="project" value="InterPro"/>
</dbReference>
<feature type="domain" description="RNA polymerase sigma factor 70 region 4 type 2" evidence="6">
    <location>
        <begin position="122"/>
        <end position="173"/>
    </location>
</feature>
<dbReference type="Pfam" id="PF04542">
    <property type="entry name" value="Sigma70_r2"/>
    <property type="match status" value="1"/>
</dbReference>
<dbReference type="Pfam" id="PF08281">
    <property type="entry name" value="Sigma70_r4_2"/>
    <property type="match status" value="1"/>
</dbReference>
<name>A0A975PFU5_9BACT</name>
<evidence type="ECO:0000256" key="2">
    <source>
        <dbReference type="ARBA" id="ARBA00023015"/>
    </source>
</evidence>
<organism evidence="7 8">
    <name type="scientific">Luteolibacter ambystomatis</name>
    <dbReference type="NCBI Taxonomy" id="2824561"/>
    <lineage>
        <taxon>Bacteria</taxon>
        <taxon>Pseudomonadati</taxon>
        <taxon>Verrucomicrobiota</taxon>
        <taxon>Verrucomicrobiia</taxon>
        <taxon>Verrucomicrobiales</taxon>
        <taxon>Verrucomicrobiaceae</taxon>
        <taxon>Luteolibacter</taxon>
    </lineage>
</organism>
<dbReference type="PANTHER" id="PTHR43133:SF51">
    <property type="entry name" value="RNA POLYMERASE SIGMA FACTOR"/>
    <property type="match status" value="1"/>
</dbReference>
<dbReference type="SUPFAM" id="SSF88946">
    <property type="entry name" value="Sigma2 domain of RNA polymerase sigma factors"/>
    <property type="match status" value="1"/>
</dbReference>
<dbReference type="NCBIfam" id="TIGR02937">
    <property type="entry name" value="sigma70-ECF"/>
    <property type="match status" value="1"/>
</dbReference>
<dbReference type="KEGG" id="lamb:KBB96_04940"/>
<dbReference type="PANTHER" id="PTHR43133">
    <property type="entry name" value="RNA POLYMERASE ECF-TYPE SIGMA FACTO"/>
    <property type="match status" value="1"/>
</dbReference>
<dbReference type="RefSeq" id="WP_211632988.1">
    <property type="nucleotide sequence ID" value="NZ_CP073100.1"/>
</dbReference>
<protein>
    <submittedName>
        <fullName evidence="7">Sigma-70 family RNA polymerase sigma factor</fullName>
    </submittedName>
</protein>
<keyword evidence="2" id="KW-0805">Transcription regulation</keyword>
<keyword evidence="4" id="KW-0804">Transcription</keyword>